<protein>
    <submittedName>
        <fullName evidence="1">Uncharacterized protein</fullName>
    </submittedName>
</protein>
<dbReference type="PaxDb" id="1435377-SUSAZ_10090"/>
<gene>
    <name evidence="1" type="ORF">ATY89_07115</name>
    <name evidence="2" type="ORF">ATZ20_10135</name>
</gene>
<dbReference type="Proteomes" id="UP000065473">
    <property type="component" value="Chromosome"/>
</dbReference>
<evidence type="ECO:0000313" key="1">
    <source>
        <dbReference type="EMBL" id="ALU29732.1"/>
    </source>
</evidence>
<sequence length="82" mass="9402">MKIIETVKLDKIDSCGSKSPLMIMLTAIKKIQECGEAVEILMNDYDWYVSLKYILQVNDLNLKIEDKGKENGFMKVDVVKEC</sequence>
<dbReference type="OrthoDB" id="35521at2157"/>
<dbReference type="OMA" id="SKSPLMI"/>
<dbReference type="GeneID" id="14552712"/>
<dbReference type="Proteomes" id="UP000060043">
    <property type="component" value="Chromosome"/>
</dbReference>
<accession>A0A0U2VXH2</accession>
<dbReference type="RefSeq" id="WP_011278985.1">
    <property type="nucleotide sequence ID" value="NZ_BHWZ01000006.1"/>
</dbReference>
<organism evidence="1 4">
    <name type="scientific">Sulfolobus acidocaldarius</name>
    <dbReference type="NCBI Taxonomy" id="2285"/>
    <lineage>
        <taxon>Archaea</taxon>
        <taxon>Thermoproteota</taxon>
        <taxon>Thermoprotei</taxon>
        <taxon>Sulfolobales</taxon>
        <taxon>Sulfolobaceae</taxon>
        <taxon>Sulfolobus</taxon>
    </lineage>
</organism>
<dbReference type="STRING" id="1435377.SUSAZ_10090"/>
<dbReference type="EMBL" id="CP013694">
    <property type="protein sequence ID" value="ALU29732.1"/>
    <property type="molecule type" value="Genomic_DNA"/>
</dbReference>
<proteinExistence type="predicted"/>
<evidence type="ECO:0000313" key="3">
    <source>
        <dbReference type="Proteomes" id="UP000060043"/>
    </source>
</evidence>
<reference evidence="3 4" key="1">
    <citation type="submission" date="2015-12" db="EMBL/GenBank/DDBJ databases">
        <title>A stable core within a dynamic pangenome in Sulfolobus acidocaldarius.</title>
        <authorList>
            <person name="Anderson R."/>
            <person name="Kouris A."/>
            <person name="Seward C."/>
            <person name="Campbell K."/>
            <person name="Whitaker R."/>
        </authorList>
    </citation>
    <scope>NUCLEOTIDE SEQUENCE [LARGE SCALE GENOMIC DNA]</scope>
    <source>
        <strain evidence="1 4">GG12-C01-09</strain>
        <strain evidence="2 3">NG05B_CO5_07</strain>
    </source>
</reference>
<evidence type="ECO:0000313" key="4">
    <source>
        <dbReference type="Proteomes" id="UP000065473"/>
    </source>
</evidence>
<dbReference type="EMBL" id="CP013695">
    <property type="protein sequence ID" value="ALU32466.1"/>
    <property type="molecule type" value="Genomic_DNA"/>
</dbReference>
<dbReference type="AlphaFoldDB" id="A0A0U2VXH2"/>
<name>A0A0U2VXH2_9CREN</name>
<evidence type="ECO:0000313" key="2">
    <source>
        <dbReference type="EMBL" id="ALU32466.1"/>
    </source>
</evidence>